<dbReference type="STRING" id="439228.SAMN06295920_103319"/>
<organism evidence="1 2">
    <name type="scientific">Rhizorhabdus histidinilytica</name>
    <dbReference type="NCBI Taxonomy" id="439228"/>
    <lineage>
        <taxon>Bacteria</taxon>
        <taxon>Pseudomonadati</taxon>
        <taxon>Pseudomonadota</taxon>
        <taxon>Alphaproteobacteria</taxon>
        <taxon>Sphingomonadales</taxon>
        <taxon>Sphingomonadaceae</taxon>
        <taxon>Rhizorhabdus</taxon>
    </lineage>
</organism>
<accession>A0A1T5BVB4</accession>
<dbReference type="RefSeq" id="WP_079647651.1">
    <property type="nucleotide sequence ID" value="NZ_FUYM01000003.1"/>
</dbReference>
<evidence type="ECO:0000313" key="2">
    <source>
        <dbReference type="Proteomes" id="UP000189818"/>
    </source>
</evidence>
<proteinExistence type="predicted"/>
<gene>
    <name evidence="1" type="ORF">SAMN06295920_103319</name>
</gene>
<reference evidence="2" key="1">
    <citation type="submission" date="2017-02" db="EMBL/GenBank/DDBJ databases">
        <authorList>
            <person name="Varghese N."/>
            <person name="Submissions S."/>
        </authorList>
    </citation>
    <scope>NUCLEOTIDE SEQUENCE [LARGE SCALE GENOMIC DNA]</scope>
    <source>
        <strain evidence="2">UM2</strain>
    </source>
</reference>
<sequence>MTDDIAAGGRFEVAFSFFTGPAGVSPMAEDRTTIVAIRKPSVRGAYDAAGTVAGQPVEVLGVSKSPVEGYTRVTARYLDGVINSQSAP</sequence>
<evidence type="ECO:0000313" key="1">
    <source>
        <dbReference type="EMBL" id="SKB51268.1"/>
    </source>
</evidence>
<keyword evidence="2" id="KW-1185">Reference proteome</keyword>
<dbReference type="EMBL" id="FUYM01000003">
    <property type="protein sequence ID" value="SKB51268.1"/>
    <property type="molecule type" value="Genomic_DNA"/>
</dbReference>
<protein>
    <submittedName>
        <fullName evidence="1">Uncharacterized protein</fullName>
    </submittedName>
</protein>
<dbReference type="AlphaFoldDB" id="A0A1T5BVB4"/>
<name>A0A1T5BVB4_9SPHN</name>
<dbReference type="Proteomes" id="UP000189818">
    <property type="component" value="Unassembled WGS sequence"/>
</dbReference>